<keyword evidence="4" id="KW-0456">Lyase</keyword>
<dbReference type="PANTHER" id="PTHR33337:SF40">
    <property type="entry name" value="CENP-V_GFA DOMAIN-CONTAINING PROTEIN-RELATED"/>
    <property type="match status" value="1"/>
</dbReference>
<comment type="similarity">
    <text evidence="1">Belongs to the Gfa family.</text>
</comment>
<organism evidence="6 7">
    <name type="scientific">Novosphingobium mangrovi</name>
    <name type="common">ex Huang et al. 2023</name>
    <dbReference type="NCBI Taxonomy" id="2976432"/>
    <lineage>
        <taxon>Bacteria</taxon>
        <taxon>Pseudomonadati</taxon>
        <taxon>Pseudomonadota</taxon>
        <taxon>Alphaproteobacteria</taxon>
        <taxon>Sphingomonadales</taxon>
        <taxon>Sphingomonadaceae</taxon>
        <taxon>Novosphingobium</taxon>
    </lineage>
</organism>
<dbReference type="PANTHER" id="PTHR33337">
    <property type="entry name" value="GFA DOMAIN-CONTAINING PROTEIN"/>
    <property type="match status" value="1"/>
</dbReference>
<dbReference type="InterPro" id="IPR011057">
    <property type="entry name" value="Mss4-like_sf"/>
</dbReference>
<evidence type="ECO:0000256" key="4">
    <source>
        <dbReference type="ARBA" id="ARBA00023239"/>
    </source>
</evidence>
<protein>
    <submittedName>
        <fullName evidence="6">GFA family protein</fullName>
    </submittedName>
</protein>
<dbReference type="SUPFAM" id="SSF51316">
    <property type="entry name" value="Mss4-like"/>
    <property type="match status" value="1"/>
</dbReference>
<gene>
    <name evidence="6" type="ORF">NZK81_14585</name>
</gene>
<keyword evidence="3" id="KW-0862">Zinc</keyword>
<keyword evidence="2" id="KW-0479">Metal-binding</keyword>
<evidence type="ECO:0000256" key="2">
    <source>
        <dbReference type="ARBA" id="ARBA00022723"/>
    </source>
</evidence>
<comment type="caution">
    <text evidence="6">The sequence shown here is derived from an EMBL/GenBank/DDBJ whole genome shotgun (WGS) entry which is preliminary data.</text>
</comment>
<dbReference type="Pfam" id="PF04828">
    <property type="entry name" value="GFA"/>
    <property type="match status" value="1"/>
</dbReference>
<sequence>MTASYKGSCNCGAVTATFEGEPAWARQCWCRQCQKAAAGGATNNALFSIEGMVLNGEVSWSGYTADSGNTVEQGFCPQCGTPIFGRNSARKGSWVVRLGFLDGDHGIRPTTAIWLDEAPEWAVIDPELEQFRRQTPPPPAS</sequence>
<keyword evidence="7" id="KW-1185">Reference proteome</keyword>
<dbReference type="RefSeq" id="WP_260046873.1">
    <property type="nucleotide sequence ID" value="NZ_JANZXA010000010.1"/>
</dbReference>
<dbReference type="EMBL" id="JANZXA010000010">
    <property type="protein sequence ID" value="MCT2400779.1"/>
    <property type="molecule type" value="Genomic_DNA"/>
</dbReference>
<evidence type="ECO:0000256" key="1">
    <source>
        <dbReference type="ARBA" id="ARBA00005495"/>
    </source>
</evidence>
<feature type="domain" description="CENP-V/GFA" evidence="5">
    <location>
        <begin position="5"/>
        <end position="116"/>
    </location>
</feature>
<dbReference type="InterPro" id="IPR006913">
    <property type="entry name" value="CENP-V/GFA"/>
</dbReference>
<accession>A0ABT2I7I6</accession>
<evidence type="ECO:0000313" key="6">
    <source>
        <dbReference type="EMBL" id="MCT2400779.1"/>
    </source>
</evidence>
<reference evidence="6" key="1">
    <citation type="submission" date="2022-09" db="EMBL/GenBank/DDBJ databases">
        <title>Novosphingobium sp. Nov., a polycyclic aromatic hydrocarbon-degrading bacterium isolated form mangrove sediments in HongKong.</title>
        <authorList>
            <person name="Hu Z."/>
        </authorList>
    </citation>
    <scope>NUCLEOTIDE SEQUENCE</scope>
    <source>
        <strain evidence="6">HK4-1</strain>
    </source>
</reference>
<evidence type="ECO:0000256" key="3">
    <source>
        <dbReference type="ARBA" id="ARBA00022833"/>
    </source>
</evidence>
<dbReference type="Gene3D" id="3.90.1590.10">
    <property type="entry name" value="glutathione-dependent formaldehyde- activating enzyme (gfa)"/>
    <property type="match status" value="1"/>
</dbReference>
<evidence type="ECO:0000259" key="5">
    <source>
        <dbReference type="PROSITE" id="PS51891"/>
    </source>
</evidence>
<name>A0ABT2I7I6_9SPHN</name>
<dbReference type="PROSITE" id="PS51891">
    <property type="entry name" value="CENP_V_GFA"/>
    <property type="match status" value="1"/>
</dbReference>
<proteinExistence type="inferred from homology"/>
<evidence type="ECO:0000313" key="7">
    <source>
        <dbReference type="Proteomes" id="UP001165583"/>
    </source>
</evidence>
<dbReference type="Proteomes" id="UP001165583">
    <property type="component" value="Unassembled WGS sequence"/>
</dbReference>